<evidence type="ECO:0000313" key="1">
    <source>
        <dbReference type="EMBL" id="KAK6000691.1"/>
    </source>
</evidence>
<dbReference type="EMBL" id="JASGXD010000016">
    <property type="protein sequence ID" value="KAK6000691.1"/>
    <property type="molecule type" value="Genomic_DNA"/>
</dbReference>
<organism evidence="1 2">
    <name type="scientific">Aureobasidium pullulans</name>
    <name type="common">Black yeast</name>
    <name type="synonym">Pullularia pullulans</name>
    <dbReference type="NCBI Taxonomy" id="5580"/>
    <lineage>
        <taxon>Eukaryota</taxon>
        <taxon>Fungi</taxon>
        <taxon>Dikarya</taxon>
        <taxon>Ascomycota</taxon>
        <taxon>Pezizomycotina</taxon>
        <taxon>Dothideomycetes</taxon>
        <taxon>Dothideomycetidae</taxon>
        <taxon>Dothideales</taxon>
        <taxon>Saccotheciaceae</taxon>
        <taxon>Aureobasidium</taxon>
    </lineage>
</organism>
<evidence type="ECO:0000313" key="2">
    <source>
        <dbReference type="Proteomes" id="UP001341245"/>
    </source>
</evidence>
<comment type="caution">
    <text evidence="1">The sequence shown here is derived from an EMBL/GenBank/DDBJ whole genome shotgun (WGS) entry which is preliminary data.</text>
</comment>
<reference evidence="1 2" key="1">
    <citation type="submission" date="2023-11" db="EMBL/GenBank/DDBJ databases">
        <title>Draft genome sequence and annotation of the polyextremotolerant black yeast-like fungus Aureobasidium pullulans NRRL 62042.</title>
        <authorList>
            <person name="Dielentheis-Frenken M.R.E."/>
            <person name="Wibberg D."/>
            <person name="Blank L.M."/>
            <person name="Tiso T."/>
        </authorList>
    </citation>
    <scope>NUCLEOTIDE SEQUENCE [LARGE SCALE GENOMIC DNA]</scope>
    <source>
        <strain evidence="1 2">NRRL 62042</strain>
    </source>
</reference>
<sequence>MVPIDTYPLTLDLNHEWNDETDTAIKASISSFLLQSTNSAYQVALDISLAVKPEHNINGFRDEVDGICIYVSKYLPANHVAQDRLVEVIEAVKGLS</sequence>
<proteinExistence type="predicted"/>
<accession>A0ABR0T8C8</accession>
<dbReference type="Proteomes" id="UP001341245">
    <property type="component" value="Unassembled WGS sequence"/>
</dbReference>
<gene>
    <name evidence="1" type="ORF">QM012_003416</name>
</gene>
<name>A0ABR0T8C8_AURPU</name>
<keyword evidence="2" id="KW-1185">Reference proteome</keyword>
<protein>
    <submittedName>
        <fullName evidence="1">Uncharacterized protein</fullName>
    </submittedName>
</protein>